<organism evidence="2 3">
    <name type="scientific">Fusarium coffeatum</name>
    <dbReference type="NCBI Taxonomy" id="231269"/>
    <lineage>
        <taxon>Eukaryota</taxon>
        <taxon>Fungi</taxon>
        <taxon>Dikarya</taxon>
        <taxon>Ascomycota</taxon>
        <taxon>Pezizomycotina</taxon>
        <taxon>Sordariomycetes</taxon>
        <taxon>Hypocreomycetidae</taxon>
        <taxon>Hypocreales</taxon>
        <taxon>Nectriaceae</taxon>
        <taxon>Fusarium</taxon>
        <taxon>Fusarium incarnatum-equiseti species complex</taxon>
    </lineage>
</organism>
<dbReference type="OrthoDB" id="5370830at2759"/>
<evidence type="ECO:0000256" key="1">
    <source>
        <dbReference type="SAM" id="SignalP"/>
    </source>
</evidence>
<keyword evidence="1" id="KW-0732">Signal</keyword>
<gene>
    <name evidence="2" type="ORF">FIESC28_00658</name>
</gene>
<evidence type="ECO:0000313" key="2">
    <source>
        <dbReference type="EMBL" id="RBR26541.1"/>
    </source>
</evidence>
<sequence length="219" mass="23812">MFTKFATIIAATSVLASAVSYPRGESGFASITPHDMYESSVGVLGCKIDTNRVAYWPSSVDCNNICVRVSNEGRSVYLLKIGSSSSAHDISYDAWNYLGFGSSATKDPHMDGGIAMNYEYVHASKCRDILDNGKLPLAAANSMNYVTSCLRDPKSWVAQNYQLYNIHDSVCKHGVDEKCHLNLDVSNQPECPSGLGSQKELNMNVENIMYGTGEKAAAL</sequence>
<dbReference type="PANTHER" id="PTHR38850">
    <property type="entry name" value="CERATO-PLATANIN"/>
    <property type="match status" value="1"/>
</dbReference>
<name>A0A366SB33_9HYPO</name>
<dbReference type="GeneID" id="41990105"/>
<keyword evidence="3" id="KW-1185">Reference proteome</keyword>
<evidence type="ECO:0000313" key="3">
    <source>
        <dbReference type="Proteomes" id="UP000253153"/>
    </source>
</evidence>
<dbReference type="EMBL" id="QKXC01000018">
    <property type="protein sequence ID" value="RBR26541.1"/>
    <property type="molecule type" value="Genomic_DNA"/>
</dbReference>
<dbReference type="PANTHER" id="PTHR38850:SF2">
    <property type="entry name" value="CERATO-PLATANIN"/>
    <property type="match status" value="1"/>
</dbReference>
<proteinExistence type="predicted"/>
<dbReference type="AlphaFoldDB" id="A0A366SB33"/>
<evidence type="ECO:0008006" key="4">
    <source>
        <dbReference type="Google" id="ProtNLM"/>
    </source>
</evidence>
<accession>A0A366SB33</accession>
<dbReference type="Proteomes" id="UP000253153">
    <property type="component" value="Unassembled WGS sequence"/>
</dbReference>
<comment type="caution">
    <text evidence="2">The sequence shown here is derived from an EMBL/GenBank/DDBJ whole genome shotgun (WGS) entry which is preliminary data.</text>
</comment>
<reference evidence="2 3" key="1">
    <citation type="submission" date="2018-06" db="EMBL/GenBank/DDBJ databases">
        <title>Fusarium incarnatum-equiseti species complex species 28.</title>
        <authorList>
            <person name="Gardiner D.M."/>
        </authorList>
    </citation>
    <scope>NUCLEOTIDE SEQUENCE [LARGE SCALE GENOMIC DNA]</scope>
    <source>
        <strain evidence="2 3">FIESC_28</strain>
    </source>
</reference>
<feature type="chain" id="PRO_5016669925" description="Ecp2 effector protein domain-containing protein" evidence="1">
    <location>
        <begin position="19"/>
        <end position="219"/>
    </location>
</feature>
<dbReference type="RefSeq" id="XP_031021132.1">
    <property type="nucleotide sequence ID" value="XM_031154809.1"/>
</dbReference>
<feature type="signal peptide" evidence="1">
    <location>
        <begin position="1"/>
        <end position="18"/>
    </location>
</feature>
<protein>
    <recommendedName>
        <fullName evidence="4">Ecp2 effector protein domain-containing protein</fullName>
    </recommendedName>
</protein>